<feature type="transmembrane region" description="Helical" evidence="7">
    <location>
        <begin position="12"/>
        <end position="34"/>
    </location>
</feature>
<name>A0ABY8G268_9ACTO</name>
<evidence type="ECO:0000256" key="2">
    <source>
        <dbReference type="ARBA" id="ARBA00008114"/>
    </source>
</evidence>
<feature type="transmembrane region" description="Helical" evidence="7">
    <location>
        <begin position="157"/>
        <end position="176"/>
    </location>
</feature>
<dbReference type="InterPro" id="IPR027469">
    <property type="entry name" value="Cation_efflux_TMD_sf"/>
</dbReference>
<evidence type="ECO:0000313" key="10">
    <source>
        <dbReference type="EMBL" id="WFM82874.1"/>
    </source>
</evidence>
<dbReference type="RefSeq" id="WP_278012300.1">
    <property type="nucleotide sequence ID" value="NZ_CP121208.1"/>
</dbReference>
<evidence type="ECO:0000256" key="3">
    <source>
        <dbReference type="ARBA" id="ARBA00022448"/>
    </source>
</evidence>
<dbReference type="Pfam" id="PF01545">
    <property type="entry name" value="Cation_efflux"/>
    <property type="match status" value="1"/>
</dbReference>
<dbReference type="Pfam" id="PF16916">
    <property type="entry name" value="ZT_dimer"/>
    <property type="match status" value="1"/>
</dbReference>
<reference evidence="10 11" key="1">
    <citation type="submission" date="2023-03" db="EMBL/GenBank/DDBJ databases">
        <title>Complete genome of Arcanobacterium canis strain DSM 25104 isolated in 2010 from a canine otitis externa in Germany.</title>
        <authorList>
            <person name="Borowiak M."/>
            <person name="Kreitlow A."/>
            <person name="Malorny B."/>
            <person name="Laemmler C."/>
            <person name="Prenger-Berninghoff E."/>
            <person name="Ploetz M."/>
            <person name="Abdulmawjood A."/>
        </authorList>
    </citation>
    <scope>NUCLEOTIDE SEQUENCE [LARGE SCALE GENOMIC DNA]</scope>
    <source>
        <strain evidence="10 11">DSM 25104</strain>
    </source>
</reference>
<evidence type="ECO:0000313" key="11">
    <source>
        <dbReference type="Proteomes" id="UP001215216"/>
    </source>
</evidence>
<dbReference type="InterPro" id="IPR050291">
    <property type="entry name" value="CDF_Transporter"/>
</dbReference>
<evidence type="ECO:0000259" key="9">
    <source>
        <dbReference type="Pfam" id="PF16916"/>
    </source>
</evidence>
<dbReference type="PANTHER" id="PTHR43840">
    <property type="entry name" value="MITOCHONDRIAL METAL TRANSPORTER 1-RELATED"/>
    <property type="match status" value="1"/>
</dbReference>
<proteinExistence type="inferred from homology"/>
<dbReference type="InterPro" id="IPR036837">
    <property type="entry name" value="Cation_efflux_CTD_sf"/>
</dbReference>
<feature type="transmembrane region" description="Helical" evidence="7">
    <location>
        <begin position="182"/>
        <end position="206"/>
    </location>
</feature>
<feature type="transmembrane region" description="Helical" evidence="7">
    <location>
        <begin position="80"/>
        <end position="102"/>
    </location>
</feature>
<dbReference type="InterPro" id="IPR002524">
    <property type="entry name" value="Cation_efflux"/>
</dbReference>
<dbReference type="InterPro" id="IPR058533">
    <property type="entry name" value="Cation_efflux_TM"/>
</dbReference>
<keyword evidence="5 7" id="KW-1133">Transmembrane helix</keyword>
<feature type="domain" description="Cation efflux protein cytoplasmic" evidence="9">
    <location>
        <begin position="211"/>
        <end position="289"/>
    </location>
</feature>
<feature type="domain" description="Cation efflux protein transmembrane" evidence="8">
    <location>
        <begin position="14"/>
        <end position="207"/>
    </location>
</feature>
<dbReference type="SUPFAM" id="SSF160240">
    <property type="entry name" value="Cation efflux protein cytoplasmic domain-like"/>
    <property type="match status" value="1"/>
</dbReference>
<dbReference type="InterPro" id="IPR027470">
    <property type="entry name" value="Cation_efflux_CTD"/>
</dbReference>
<dbReference type="NCBIfam" id="TIGR01297">
    <property type="entry name" value="CDF"/>
    <property type="match status" value="1"/>
</dbReference>
<sequence length="326" mass="35062">MAQNETVNLTKYAWLSVAVSMATIALKAGAYYVTGSVSLLSDALESIVNLVAAIVALIALMLAARPANARYTFGRSKAEYFSAAIEGSMIFVAAGLIIFTAAQRLFSPRPLENVGIGLLVSVLASVLNGIVSVILVRAGKRYSSPTLVADGKHLWTDVITSIGVVIGVALVWLTGWERLDPIVAILVGFNIIYVGYTLVTTSLAGLMDVTLPQEENQAIITVLKDFATDPTISFHGLQTRESGQQRMIKLDAQVPGTWTVREGHDFAHKVVCAIEEKIPNASVFVHIEPIEDPESYNDIPQGFVPLGFDGLVPIDLETGKPIRTQP</sequence>
<evidence type="ECO:0000256" key="5">
    <source>
        <dbReference type="ARBA" id="ARBA00022989"/>
    </source>
</evidence>
<evidence type="ECO:0000256" key="7">
    <source>
        <dbReference type="SAM" id="Phobius"/>
    </source>
</evidence>
<gene>
    <name evidence="10" type="ORF">P7079_05575</name>
</gene>
<keyword evidence="6 7" id="KW-0472">Membrane</keyword>
<evidence type="ECO:0000256" key="4">
    <source>
        <dbReference type="ARBA" id="ARBA00022692"/>
    </source>
</evidence>
<feature type="transmembrane region" description="Helical" evidence="7">
    <location>
        <begin position="114"/>
        <end position="136"/>
    </location>
</feature>
<dbReference type="Gene3D" id="3.30.70.1350">
    <property type="entry name" value="Cation efflux protein, cytoplasmic domain"/>
    <property type="match status" value="1"/>
</dbReference>
<evidence type="ECO:0000256" key="1">
    <source>
        <dbReference type="ARBA" id="ARBA00004141"/>
    </source>
</evidence>
<feature type="transmembrane region" description="Helical" evidence="7">
    <location>
        <begin position="46"/>
        <end position="68"/>
    </location>
</feature>
<dbReference type="Proteomes" id="UP001215216">
    <property type="component" value="Chromosome"/>
</dbReference>
<dbReference type="PANTHER" id="PTHR43840:SF15">
    <property type="entry name" value="MITOCHONDRIAL METAL TRANSPORTER 1-RELATED"/>
    <property type="match status" value="1"/>
</dbReference>
<keyword evidence="3" id="KW-0813">Transport</keyword>
<dbReference type="EMBL" id="CP121208">
    <property type="protein sequence ID" value="WFM82874.1"/>
    <property type="molecule type" value="Genomic_DNA"/>
</dbReference>
<dbReference type="SUPFAM" id="SSF161111">
    <property type="entry name" value="Cation efflux protein transmembrane domain-like"/>
    <property type="match status" value="1"/>
</dbReference>
<evidence type="ECO:0000259" key="8">
    <source>
        <dbReference type="Pfam" id="PF01545"/>
    </source>
</evidence>
<dbReference type="Gene3D" id="1.20.1510.10">
    <property type="entry name" value="Cation efflux protein transmembrane domain"/>
    <property type="match status" value="1"/>
</dbReference>
<comment type="similarity">
    <text evidence="2">Belongs to the cation diffusion facilitator (CDF) transporter (TC 2.A.4) family.</text>
</comment>
<organism evidence="10 11">
    <name type="scientific">Arcanobacterium canis</name>
    <dbReference type="NCBI Taxonomy" id="999183"/>
    <lineage>
        <taxon>Bacteria</taxon>
        <taxon>Bacillati</taxon>
        <taxon>Actinomycetota</taxon>
        <taxon>Actinomycetes</taxon>
        <taxon>Actinomycetales</taxon>
        <taxon>Actinomycetaceae</taxon>
        <taxon>Arcanobacterium</taxon>
    </lineage>
</organism>
<accession>A0ABY8G268</accession>
<protein>
    <submittedName>
        <fullName evidence="10">Cation diffusion facilitator family transporter</fullName>
    </submittedName>
</protein>
<evidence type="ECO:0000256" key="6">
    <source>
        <dbReference type="ARBA" id="ARBA00023136"/>
    </source>
</evidence>
<keyword evidence="4 7" id="KW-0812">Transmembrane</keyword>
<keyword evidence="11" id="KW-1185">Reference proteome</keyword>
<comment type="subcellular location">
    <subcellularLocation>
        <location evidence="1">Membrane</location>
        <topology evidence="1">Multi-pass membrane protein</topology>
    </subcellularLocation>
</comment>